<name>A0A1I0CKP7_9BACT</name>
<evidence type="ECO:0000313" key="3">
    <source>
        <dbReference type="Proteomes" id="UP000199181"/>
    </source>
</evidence>
<feature type="region of interest" description="Disordered" evidence="1">
    <location>
        <begin position="48"/>
        <end position="81"/>
    </location>
</feature>
<dbReference type="AlphaFoldDB" id="A0A1I0CKP7"/>
<organism evidence="2 3">
    <name type="scientific">Stigmatella erecta</name>
    <dbReference type="NCBI Taxonomy" id="83460"/>
    <lineage>
        <taxon>Bacteria</taxon>
        <taxon>Pseudomonadati</taxon>
        <taxon>Myxococcota</taxon>
        <taxon>Myxococcia</taxon>
        <taxon>Myxococcales</taxon>
        <taxon>Cystobacterineae</taxon>
        <taxon>Archangiaceae</taxon>
        <taxon>Stigmatella</taxon>
    </lineage>
</organism>
<accession>A0A1I0CKP7</accession>
<dbReference type="Proteomes" id="UP000199181">
    <property type="component" value="Unassembled WGS sequence"/>
</dbReference>
<feature type="compositionally biased region" description="Basic and acidic residues" evidence="1">
    <location>
        <begin position="58"/>
        <end position="74"/>
    </location>
</feature>
<dbReference type="EMBL" id="FOIJ01000002">
    <property type="protein sequence ID" value="SET20245.1"/>
    <property type="molecule type" value="Genomic_DNA"/>
</dbReference>
<evidence type="ECO:0000313" key="2">
    <source>
        <dbReference type="EMBL" id="SET20245.1"/>
    </source>
</evidence>
<proteinExistence type="predicted"/>
<reference evidence="3" key="1">
    <citation type="submission" date="2016-10" db="EMBL/GenBank/DDBJ databases">
        <authorList>
            <person name="Varghese N."/>
            <person name="Submissions S."/>
        </authorList>
    </citation>
    <scope>NUCLEOTIDE SEQUENCE [LARGE SCALE GENOMIC DNA]</scope>
    <source>
        <strain evidence="3">DSM 16858</strain>
    </source>
</reference>
<gene>
    <name evidence="2" type="ORF">SAMN05443639_102160</name>
</gene>
<keyword evidence="3" id="KW-1185">Reference proteome</keyword>
<evidence type="ECO:0000256" key="1">
    <source>
        <dbReference type="SAM" id="MobiDB-lite"/>
    </source>
</evidence>
<protein>
    <submittedName>
        <fullName evidence="2">Uncharacterized protein</fullName>
    </submittedName>
</protein>
<sequence>MIGWMGAVAGGLVLACASAQPPRKTADAAPQGQELVCEETPVTGSHIPRRVCRSAQQMKEDRERAQKERQEASRTETGNNP</sequence>